<feature type="region of interest" description="Disordered" evidence="1">
    <location>
        <begin position="539"/>
        <end position="576"/>
    </location>
</feature>
<dbReference type="GO" id="GO:0016874">
    <property type="term" value="F:ligase activity"/>
    <property type="evidence" value="ECO:0007669"/>
    <property type="project" value="UniProtKB-KW"/>
</dbReference>
<evidence type="ECO:0000256" key="1">
    <source>
        <dbReference type="SAM" id="MobiDB-lite"/>
    </source>
</evidence>
<dbReference type="AlphaFoldDB" id="V5HG01"/>
<organism evidence="2">
    <name type="scientific">Ixodes ricinus</name>
    <name type="common">Common tick</name>
    <name type="synonym">Acarus ricinus</name>
    <dbReference type="NCBI Taxonomy" id="34613"/>
    <lineage>
        <taxon>Eukaryota</taxon>
        <taxon>Metazoa</taxon>
        <taxon>Ecdysozoa</taxon>
        <taxon>Arthropoda</taxon>
        <taxon>Chelicerata</taxon>
        <taxon>Arachnida</taxon>
        <taxon>Acari</taxon>
        <taxon>Parasitiformes</taxon>
        <taxon>Ixodida</taxon>
        <taxon>Ixodoidea</taxon>
        <taxon>Ixodidae</taxon>
        <taxon>Ixodinae</taxon>
        <taxon>Ixodes</taxon>
    </lineage>
</organism>
<dbReference type="GO" id="GO:0080008">
    <property type="term" value="C:Cul4-RING E3 ubiquitin ligase complex"/>
    <property type="evidence" value="ECO:0007669"/>
    <property type="project" value="TreeGrafter"/>
</dbReference>
<protein>
    <submittedName>
        <fullName evidence="2">Putative cul4-ring ubiquitin ligase complex</fullName>
    </submittedName>
</protein>
<proteinExistence type="evidence at transcript level"/>
<dbReference type="PANTHER" id="PTHR14815:SF2">
    <property type="entry name" value="DDB1- AND CUL4-ASSOCIATED FACTOR 17"/>
    <property type="match status" value="1"/>
</dbReference>
<dbReference type="Pfam" id="PF15802">
    <property type="entry name" value="DCAF17"/>
    <property type="match status" value="1"/>
</dbReference>
<reference evidence="2" key="1">
    <citation type="journal article" date="2015" name="Sci. Rep.">
        <title>Tissue- and time-dependent transcription in Ixodes ricinus salivary glands and midguts when blood feeding on the vertebrate host.</title>
        <authorList>
            <person name="Kotsyfakis M."/>
            <person name="Schwarz A."/>
            <person name="Erhart J."/>
            <person name="Ribeiro J.M."/>
        </authorList>
    </citation>
    <scope>NUCLEOTIDE SEQUENCE</scope>
    <source>
        <tissue evidence="2">Salivary gland and midgut</tissue>
    </source>
</reference>
<sequence length="576" mass="65616">MPKIRSKGTVQAVLFREIGISKSPYRFSLKILRQLICDKRSTFTKIWETHSKSPIAFEDGHIYLDNYRTCLALCGINSLPSPLYKLPQEPKSKKIEDALVYTGPLYRLPPTAKDCRALFLSLTADNWVYCQDKMNGQVHQEIYLGSPNRYKFKHIDWETHGETIILQSLHHHPHRNIAVMSTSQNSRSKPRVLITIAVFSMFPVQFKGMLEIDRAIFGKECNHANVSEGLLIVGTGSTLTGTVRLYNFRDILEQACMFRANLYEACSDLDGAKVGTYPAGLPLNCRLNEPPPVLFEVKCSEFMLHFGCYPWHYISSPPSREGVFQIKSVESDELAENGFLDFPNLSTEPDSIAFHPDDSGRIVYNSSHFIKVFRLVTNMKNKPSLKECFEITFRESLAKVHQEASVDKPLPRKCKSIFDIYSTQCVEKSLLSDDYENELELYSVLGFNPVDESCTGKVGIYDNDTGEQIKCFELGMSLDELCDYTLTLDLDTLVVLAKDERRNFSCFLYRLHFPGHMDGPRSKRQPRVSVGLRRSLRNQNCDASSSGSSRRRSENNNHHGFAMPPPPCDRVLRTKR</sequence>
<dbReference type="GO" id="GO:0016567">
    <property type="term" value="P:protein ubiquitination"/>
    <property type="evidence" value="ECO:0007669"/>
    <property type="project" value="InterPro"/>
</dbReference>
<accession>V5HG01</accession>
<dbReference type="PANTHER" id="PTHR14815">
    <property type="entry name" value="DDB1- AND CUL4-ASSOCIATED FACTOR 17"/>
    <property type="match status" value="1"/>
</dbReference>
<dbReference type="EMBL" id="GANP01008034">
    <property type="protein sequence ID" value="JAB76434.1"/>
    <property type="molecule type" value="mRNA"/>
</dbReference>
<keyword evidence="2" id="KW-0436">Ligase</keyword>
<name>V5HG01_IXORI</name>
<dbReference type="InterPro" id="IPR031620">
    <property type="entry name" value="DCAF17"/>
</dbReference>
<evidence type="ECO:0000313" key="2">
    <source>
        <dbReference type="EMBL" id="JAB76434.1"/>
    </source>
</evidence>